<accession>A0A7Y1Q0L1</accession>
<evidence type="ECO:0000313" key="1">
    <source>
        <dbReference type="EMBL" id="NNA46165.1"/>
    </source>
</evidence>
<evidence type="ECO:0000313" key="2">
    <source>
        <dbReference type="Proteomes" id="UP000583279"/>
    </source>
</evidence>
<gene>
    <name evidence="1" type="ORF">HBO18_18780</name>
</gene>
<name>A0A7Y1Q0L1_9PSED</name>
<reference evidence="1 2" key="1">
    <citation type="journal article" date="2020" name="Front. Microbiol.">
        <title>Genetic Organization of the aprX-lipA2 Operon Affects the Proteolytic Potential of Pseudomonas Species in Milk.</title>
        <authorList>
            <person name="Maier C."/>
            <person name="Huptas C."/>
            <person name="von Neubeck M."/>
            <person name="Scherer S."/>
            <person name="Wenning M."/>
            <person name="Lucking G."/>
        </authorList>
    </citation>
    <scope>NUCLEOTIDE SEQUENCE [LARGE SCALE GENOMIC DNA]</scope>
    <source>
        <strain evidence="1 2">WS 4997</strain>
    </source>
</reference>
<dbReference type="RefSeq" id="WP_169856074.1">
    <property type="nucleotide sequence ID" value="NZ_JAAQYK010000006.1"/>
</dbReference>
<organism evidence="1 2">
    <name type="scientific">Pseudomonas lactis</name>
    <dbReference type="NCBI Taxonomy" id="1615674"/>
    <lineage>
        <taxon>Bacteria</taxon>
        <taxon>Pseudomonadati</taxon>
        <taxon>Pseudomonadota</taxon>
        <taxon>Gammaproteobacteria</taxon>
        <taxon>Pseudomonadales</taxon>
        <taxon>Pseudomonadaceae</taxon>
        <taxon>Pseudomonas</taxon>
    </lineage>
</organism>
<dbReference type="Proteomes" id="UP000583279">
    <property type="component" value="Unassembled WGS sequence"/>
</dbReference>
<dbReference type="EMBL" id="JAAQYK010000006">
    <property type="protein sequence ID" value="NNA46165.1"/>
    <property type="molecule type" value="Genomic_DNA"/>
</dbReference>
<comment type="caution">
    <text evidence="1">The sequence shown here is derived from an EMBL/GenBank/DDBJ whole genome shotgun (WGS) entry which is preliminary data.</text>
</comment>
<proteinExistence type="predicted"/>
<sequence>MSIHRSSARKALALARYELASVDDQRLKYAALELRMAIEGVTYDRALAYKAEFPPEEYETWQPKKIMLVLLEIDSSADSDSSLSFGIEPAPGQSPEVMRHLGAEVVFNLQIIKKHYDALGSYLHSPSLKHVRSGVTSDYGKMRKRCEEIASSLERVLASSIFNCTLGVFSSFDCCECNTRIRRRMPRGVDSIEVDCLNCSGSYTLTRTSDDKILRELHQHEIACANKNCNHTIIVLRKEIVAGRHWTCKECHGRNEFHLGLVHYESY</sequence>
<protein>
    <submittedName>
        <fullName evidence="1">Uncharacterized protein</fullName>
    </submittedName>
</protein>
<dbReference type="AlphaFoldDB" id="A0A7Y1Q0L1"/>